<organism evidence="2 3">
    <name type="scientific">Mycena alexandri</name>
    <dbReference type="NCBI Taxonomy" id="1745969"/>
    <lineage>
        <taxon>Eukaryota</taxon>
        <taxon>Fungi</taxon>
        <taxon>Dikarya</taxon>
        <taxon>Basidiomycota</taxon>
        <taxon>Agaricomycotina</taxon>
        <taxon>Agaricomycetes</taxon>
        <taxon>Agaricomycetidae</taxon>
        <taxon>Agaricales</taxon>
        <taxon>Marasmiineae</taxon>
        <taxon>Mycenaceae</taxon>
        <taxon>Mycena</taxon>
    </lineage>
</organism>
<name>A0AAD6SU33_9AGAR</name>
<proteinExistence type="predicted"/>
<protein>
    <submittedName>
        <fullName evidence="2">Uncharacterized protein</fullName>
    </submittedName>
</protein>
<evidence type="ECO:0000256" key="1">
    <source>
        <dbReference type="SAM" id="MobiDB-lite"/>
    </source>
</evidence>
<evidence type="ECO:0000313" key="2">
    <source>
        <dbReference type="EMBL" id="KAJ7034099.1"/>
    </source>
</evidence>
<dbReference type="Proteomes" id="UP001218188">
    <property type="component" value="Unassembled WGS sequence"/>
</dbReference>
<keyword evidence="3" id="KW-1185">Reference proteome</keyword>
<dbReference type="AlphaFoldDB" id="A0AAD6SU33"/>
<evidence type="ECO:0000313" key="3">
    <source>
        <dbReference type="Proteomes" id="UP001218188"/>
    </source>
</evidence>
<sequence>MSATISPNPVASSSGSRKRGTTVQMPDSDWVSTSILTAKIIAAGADCLPFPYVKGVFGTAVILLETVENVKKNRDDLKDLCGNTMDIITVVEGQISSHGDTAAVRFKDLCEEFEGLILFASDCGLSLTFRILAG</sequence>
<accession>A0AAD6SU33</accession>
<gene>
    <name evidence="2" type="ORF">C8F04DRAFT_1234536</name>
</gene>
<feature type="region of interest" description="Disordered" evidence="1">
    <location>
        <begin position="1"/>
        <end position="25"/>
    </location>
</feature>
<reference evidence="2" key="1">
    <citation type="submission" date="2023-03" db="EMBL/GenBank/DDBJ databases">
        <title>Massive genome expansion in bonnet fungi (Mycena s.s.) driven by repeated elements and novel gene families across ecological guilds.</title>
        <authorList>
            <consortium name="Lawrence Berkeley National Laboratory"/>
            <person name="Harder C.B."/>
            <person name="Miyauchi S."/>
            <person name="Viragh M."/>
            <person name="Kuo A."/>
            <person name="Thoen E."/>
            <person name="Andreopoulos B."/>
            <person name="Lu D."/>
            <person name="Skrede I."/>
            <person name="Drula E."/>
            <person name="Henrissat B."/>
            <person name="Morin E."/>
            <person name="Kohler A."/>
            <person name="Barry K."/>
            <person name="LaButti K."/>
            <person name="Morin E."/>
            <person name="Salamov A."/>
            <person name="Lipzen A."/>
            <person name="Mereny Z."/>
            <person name="Hegedus B."/>
            <person name="Baldrian P."/>
            <person name="Stursova M."/>
            <person name="Weitz H."/>
            <person name="Taylor A."/>
            <person name="Grigoriev I.V."/>
            <person name="Nagy L.G."/>
            <person name="Martin F."/>
            <person name="Kauserud H."/>
        </authorList>
    </citation>
    <scope>NUCLEOTIDE SEQUENCE</scope>
    <source>
        <strain evidence="2">CBHHK200</strain>
    </source>
</reference>
<comment type="caution">
    <text evidence="2">The sequence shown here is derived from an EMBL/GenBank/DDBJ whole genome shotgun (WGS) entry which is preliminary data.</text>
</comment>
<dbReference type="EMBL" id="JARJCM010000060">
    <property type="protein sequence ID" value="KAJ7034099.1"/>
    <property type="molecule type" value="Genomic_DNA"/>
</dbReference>